<feature type="transmembrane region" description="Helical" evidence="1">
    <location>
        <begin position="49"/>
        <end position="72"/>
    </location>
</feature>
<evidence type="ECO:0000256" key="1">
    <source>
        <dbReference type="SAM" id="Phobius"/>
    </source>
</evidence>
<dbReference type="EMBL" id="JACSDZ010000002">
    <property type="protein sequence ID" value="KAF7415101.1"/>
    <property type="molecule type" value="Genomic_DNA"/>
</dbReference>
<sequence length="78" mass="8163">MERPWAGRHWLRLTELCPVLSIHPMFLSHNSGNGEDSKARSVSAIPKRVAAGVAAGVAAVAVGIAAVTALLLKPAHDD</sequence>
<reference evidence="2" key="1">
    <citation type="journal article" date="2020" name="G3 (Bethesda)">
        <title>High-Quality Assemblies for Three Invasive Social Wasps from the &lt;i&gt;Vespula&lt;/i&gt; Genus.</title>
        <authorList>
            <person name="Harrop T.W.R."/>
            <person name="Guhlin J."/>
            <person name="McLaughlin G.M."/>
            <person name="Permina E."/>
            <person name="Stockwell P."/>
            <person name="Gilligan J."/>
            <person name="Le Lec M.F."/>
            <person name="Gruber M.A.M."/>
            <person name="Quinn O."/>
            <person name="Lovegrove M."/>
            <person name="Duncan E.J."/>
            <person name="Remnant E.J."/>
            <person name="Van Eeckhoven J."/>
            <person name="Graham B."/>
            <person name="Knapp R.A."/>
            <person name="Langford K.W."/>
            <person name="Kronenberg Z."/>
            <person name="Press M.O."/>
            <person name="Eacker S.M."/>
            <person name="Wilson-Rankin E.E."/>
            <person name="Purcell J."/>
            <person name="Lester P.J."/>
            <person name="Dearden P.K."/>
        </authorList>
    </citation>
    <scope>NUCLEOTIDE SEQUENCE</scope>
    <source>
        <strain evidence="2">Linc-1</strain>
    </source>
</reference>
<keyword evidence="1" id="KW-0472">Membrane</keyword>
<comment type="caution">
    <text evidence="2">The sequence shown here is derived from an EMBL/GenBank/DDBJ whole genome shotgun (WGS) entry which is preliminary data.</text>
</comment>
<keyword evidence="1" id="KW-0812">Transmembrane</keyword>
<organism evidence="2 3">
    <name type="scientific">Vespula germanica</name>
    <name type="common">German yellow jacket</name>
    <name type="synonym">Paravespula germanica</name>
    <dbReference type="NCBI Taxonomy" id="30212"/>
    <lineage>
        <taxon>Eukaryota</taxon>
        <taxon>Metazoa</taxon>
        <taxon>Ecdysozoa</taxon>
        <taxon>Arthropoda</taxon>
        <taxon>Hexapoda</taxon>
        <taxon>Insecta</taxon>
        <taxon>Pterygota</taxon>
        <taxon>Neoptera</taxon>
        <taxon>Endopterygota</taxon>
        <taxon>Hymenoptera</taxon>
        <taxon>Apocrita</taxon>
        <taxon>Aculeata</taxon>
        <taxon>Vespoidea</taxon>
        <taxon>Vespidae</taxon>
        <taxon>Vespinae</taxon>
        <taxon>Vespula</taxon>
    </lineage>
</organism>
<name>A0A834NPB9_VESGE</name>
<protein>
    <submittedName>
        <fullName evidence="2">Uncharacterized protein</fullName>
    </submittedName>
</protein>
<proteinExistence type="predicted"/>
<gene>
    <name evidence="2" type="ORF">HZH68_003590</name>
</gene>
<keyword evidence="3" id="KW-1185">Reference proteome</keyword>
<keyword evidence="1" id="KW-1133">Transmembrane helix</keyword>
<dbReference type="Proteomes" id="UP000617340">
    <property type="component" value="Unassembled WGS sequence"/>
</dbReference>
<accession>A0A834NPB9</accession>
<dbReference type="AlphaFoldDB" id="A0A834NPB9"/>
<evidence type="ECO:0000313" key="2">
    <source>
        <dbReference type="EMBL" id="KAF7415101.1"/>
    </source>
</evidence>
<evidence type="ECO:0000313" key="3">
    <source>
        <dbReference type="Proteomes" id="UP000617340"/>
    </source>
</evidence>